<feature type="region of interest" description="Disordered" evidence="1">
    <location>
        <begin position="1"/>
        <end position="23"/>
    </location>
</feature>
<dbReference type="GeneID" id="103524372"/>
<evidence type="ECO:0000256" key="1">
    <source>
        <dbReference type="SAM" id="MobiDB-lite"/>
    </source>
</evidence>
<reference evidence="3" key="1">
    <citation type="submission" date="2025-08" db="UniProtKB">
        <authorList>
            <consortium name="RefSeq"/>
        </authorList>
    </citation>
    <scope>IDENTIFICATION</scope>
</reference>
<evidence type="ECO:0000313" key="2">
    <source>
        <dbReference type="Proteomes" id="UP000079169"/>
    </source>
</evidence>
<organism evidence="2 3">
    <name type="scientific">Diaphorina citri</name>
    <name type="common">Asian citrus psyllid</name>
    <dbReference type="NCBI Taxonomy" id="121845"/>
    <lineage>
        <taxon>Eukaryota</taxon>
        <taxon>Metazoa</taxon>
        <taxon>Ecdysozoa</taxon>
        <taxon>Arthropoda</taxon>
        <taxon>Hexapoda</taxon>
        <taxon>Insecta</taxon>
        <taxon>Pterygota</taxon>
        <taxon>Neoptera</taxon>
        <taxon>Paraneoptera</taxon>
        <taxon>Hemiptera</taxon>
        <taxon>Sternorrhyncha</taxon>
        <taxon>Psylloidea</taxon>
        <taxon>Psyllidae</taxon>
        <taxon>Diaphorininae</taxon>
        <taxon>Diaphorina</taxon>
    </lineage>
</organism>
<dbReference type="Proteomes" id="UP000079169">
    <property type="component" value="Unplaced"/>
</dbReference>
<protein>
    <submittedName>
        <fullName evidence="3">Uncharacterized protein LOC103524372</fullName>
    </submittedName>
</protein>
<feature type="region of interest" description="Disordered" evidence="1">
    <location>
        <begin position="87"/>
        <end position="114"/>
    </location>
</feature>
<dbReference type="RefSeq" id="XP_026689291.1">
    <property type="nucleotide sequence ID" value="XM_026833490.1"/>
</dbReference>
<dbReference type="AlphaFoldDB" id="A0A3Q0JLN6"/>
<dbReference type="KEGG" id="dci:103524372"/>
<proteinExistence type="predicted"/>
<gene>
    <name evidence="3" type="primary">LOC103524372</name>
</gene>
<accession>A0A3Q0JLN6</accession>
<keyword evidence="2" id="KW-1185">Reference proteome</keyword>
<evidence type="ECO:0000313" key="3">
    <source>
        <dbReference type="RefSeq" id="XP_026689291.1"/>
    </source>
</evidence>
<sequence>MIDDSQGDAMETPPATLQTVEDKTEIKQEPLDDSEAMMQQQQQDVKAGILEKTEPTAIKPSHLGLFEAVASQSKPDAKDVVMKEATTKMKEKTSTSETKPKAIRPDTRADAKTESRPKIYLKDEFQLKSKEAIMNECKNKSSDCLKCAPVKIKCIHCNYIMDVNMDCILYHCKSCETIVRRDDDEDSNDKYLCFACKVYVFDNTGGRTHIKKHISTHLKRMKLYEPGNTWY</sequence>
<name>A0A3Q0JLN6_DIACI</name>
<dbReference type="PaxDb" id="121845-A0A3Q0JLN6"/>